<dbReference type="Gene3D" id="2.60.120.620">
    <property type="entry name" value="q2cbj1_9rhob like domain"/>
    <property type="match status" value="1"/>
</dbReference>
<feature type="domain" description="Prolyl 4-hydroxylase alpha subunit Fe(2+) 2OG dioxygenase" evidence="1">
    <location>
        <begin position="87"/>
        <end position="175"/>
    </location>
</feature>
<dbReference type="Pfam" id="PF13640">
    <property type="entry name" value="2OG-FeII_Oxy_3"/>
    <property type="match status" value="1"/>
</dbReference>
<evidence type="ECO:0000259" key="1">
    <source>
        <dbReference type="Pfam" id="PF13640"/>
    </source>
</evidence>
<dbReference type="EMBL" id="CAJNDS010002176">
    <property type="protein sequence ID" value="CAE7360517.1"/>
    <property type="molecule type" value="Genomic_DNA"/>
</dbReference>
<gene>
    <name evidence="2" type="ORF">SNAT2548_LOCUS19364</name>
</gene>
<keyword evidence="3" id="KW-1185">Reference proteome</keyword>
<evidence type="ECO:0000313" key="2">
    <source>
        <dbReference type="EMBL" id="CAE7360517.1"/>
    </source>
</evidence>
<reference evidence="2" key="1">
    <citation type="submission" date="2021-02" db="EMBL/GenBank/DDBJ databases">
        <authorList>
            <person name="Dougan E. K."/>
            <person name="Rhodes N."/>
            <person name="Thang M."/>
            <person name="Chan C."/>
        </authorList>
    </citation>
    <scope>NUCLEOTIDE SEQUENCE</scope>
</reference>
<protein>
    <recommendedName>
        <fullName evidence="1">Prolyl 4-hydroxylase alpha subunit Fe(2+) 2OG dioxygenase domain-containing protein</fullName>
    </recommendedName>
</protein>
<dbReference type="InterPro" id="IPR044862">
    <property type="entry name" value="Pro_4_hyd_alph_FE2OG_OXY"/>
</dbReference>
<dbReference type="Proteomes" id="UP000604046">
    <property type="component" value="Unassembled WGS sequence"/>
</dbReference>
<organism evidence="2 3">
    <name type="scientific">Symbiodinium natans</name>
    <dbReference type="NCBI Taxonomy" id="878477"/>
    <lineage>
        <taxon>Eukaryota</taxon>
        <taxon>Sar</taxon>
        <taxon>Alveolata</taxon>
        <taxon>Dinophyceae</taxon>
        <taxon>Suessiales</taxon>
        <taxon>Symbiodiniaceae</taxon>
        <taxon>Symbiodinium</taxon>
    </lineage>
</organism>
<sequence length="221" mass="25068">MQVQRVGSENRMQARYDDRDSNISWFKPEKELHIRSQHEVSVDPVPQECPLLYQKLKDLVREVANKEWPLFEVSKAGEPVCTYEDAQYTVYRESQHFQAWHQDAFEKGNDPEDARQFTVVLMLSHASNYTGGRFQAKVAKSATKRKVTQCIPLDAGDALVFPSKRLMHRVTVVKRGRGGTSMGEDLVGHQEDVGDVGLGPVSLWLLLQVLLCYIACFSVEG</sequence>
<proteinExistence type="predicted"/>
<name>A0A812PF02_9DINO</name>
<dbReference type="AlphaFoldDB" id="A0A812PF02"/>
<dbReference type="OrthoDB" id="422782at2759"/>
<evidence type="ECO:0000313" key="3">
    <source>
        <dbReference type="Proteomes" id="UP000604046"/>
    </source>
</evidence>
<dbReference type="SUPFAM" id="SSF51197">
    <property type="entry name" value="Clavaminate synthase-like"/>
    <property type="match status" value="1"/>
</dbReference>
<comment type="caution">
    <text evidence="2">The sequence shown here is derived from an EMBL/GenBank/DDBJ whole genome shotgun (WGS) entry which is preliminary data.</text>
</comment>
<accession>A0A812PF02</accession>